<dbReference type="OrthoDB" id="5430844at2"/>
<name>A0A5B8UUA7_9SPHI</name>
<dbReference type="AlphaFoldDB" id="A0A5B8UUA7"/>
<sequence>MTHFYNIYGLSVSSSRKIELLNELVKPSLVDLSVTWASERAAIPNAGLIWQRVITRQLSAKQRILFFSAESNSGTYLKLTFITAHGDLSVLMDPDKKNVWIIHSDTEPVSNMNSLFVGSILGCILRLRGILCLHGSVINIDGQAVIFTGKKKSGKSTTATAFSRLGYKVMADDIAVINEANGNFVVQPGYAKVRLRPQPLEVFYPENTYAFDSVYSHRDSKYSDLAGSFHNTPLKLGAIYLLGETEETDGAPFVTPTSAERLVQLHSNTFAGYVLTPDQQKAEFEILGRLSLKVPVKYLHFGRNVKLVYQQCSVVLDDLKKQV</sequence>
<dbReference type="KEGG" id="mgin:FRZ54_05285"/>
<keyword evidence="2" id="KW-1185">Reference proteome</keyword>
<gene>
    <name evidence="1" type="ORF">FRZ54_05285</name>
</gene>
<organism evidence="1 2">
    <name type="scientific">Mucilaginibacter ginsenosidivorans</name>
    <dbReference type="NCBI Taxonomy" id="398053"/>
    <lineage>
        <taxon>Bacteria</taxon>
        <taxon>Pseudomonadati</taxon>
        <taxon>Bacteroidota</taxon>
        <taxon>Sphingobacteriia</taxon>
        <taxon>Sphingobacteriales</taxon>
        <taxon>Sphingobacteriaceae</taxon>
        <taxon>Mucilaginibacter</taxon>
    </lineage>
</organism>
<dbReference type="Gene3D" id="3.40.50.300">
    <property type="entry name" value="P-loop containing nucleotide triphosphate hydrolases"/>
    <property type="match status" value="1"/>
</dbReference>
<dbReference type="Proteomes" id="UP000321479">
    <property type="component" value="Chromosome"/>
</dbReference>
<dbReference type="EMBL" id="CP042436">
    <property type="protein sequence ID" value="QEC62026.1"/>
    <property type="molecule type" value="Genomic_DNA"/>
</dbReference>
<dbReference type="SUPFAM" id="SSF53795">
    <property type="entry name" value="PEP carboxykinase-like"/>
    <property type="match status" value="1"/>
</dbReference>
<evidence type="ECO:0000313" key="2">
    <source>
        <dbReference type="Proteomes" id="UP000321479"/>
    </source>
</evidence>
<evidence type="ECO:0000313" key="1">
    <source>
        <dbReference type="EMBL" id="QEC62026.1"/>
    </source>
</evidence>
<dbReference type="RefSeq" id="WP_147030603.1">
    <property type="nucleotide sequence ID" value="NZ_CP042436.1"/>
</dbReference>
<protein>
    <recommendedName>
        <fullName evidence="3">Serine kinase</fullName>
    </recommendedName>
</protein>
<dbReference type="InterPro" id="IPR027417">
    <property type="entry name" value="P-loop_NTPase"/>
</dbReference>
<proteinExistence type="predicted"/>
<accession>A0A5B8UUA7</accession>
<evidence type="ECO:0008006" key="3">
    <source>
        <dbReference type="Google" id="ProtNLM"/>
    </source>
</evidence>
<reference evidence="1 2" key="1">
    <citation type="journal article" date="2017" name="Curr. Microbiol.">
        <title>Mucilaginibacter ginsenosidivorans sp. nov., Isolated from Soil of Ginseng Field.</title>
        <authorList>
            <person name="Kim M.M."/>
            <person name="Siddiqi M.Z."/>
            <person name="Im W.T."/>
        </authorList>
    </citation>
    <scope>NUCLEOTIDE SEQUENCE [LARGE SCALE GENOMIC DNA]</scope>
    <source>
        <strain evidence="1 2">Gsoil 3017</strain>
    </source>
</reference>